<dbReference type="InterPro" id="IPR029136">
    <property type="entry name" value="MDM1"/>
</dbReference>
<feature type="compositionally biased region" description="Pro residues" evidence="10">
    <location>
        <begin position="543"/>
        <end position="557"/>
    </location>
</feature>
<evidence type="ECO:0000313" key="11">
    <source>
        <dbReference type="Proteomes" id="UP000694891"/>
    </source>
</evidence>
<feature type="compositionally biased region" description="Basic and acidic residues" evidence="10">
    <location>
        <begin position="110"/>
        <end position="121"/>
    </location>
</feature>
<keyword evidence="6" id="KW-0493">Microtubule</keyword>
<comment type="similarity">
    <text evidence="3">Belongs to the MDM1 family.</text>
</comment>
<feature type="compositionally biased region" description="Basic and acidic residues" evidence="10">
    <location>
        <begin position="376"/>
        <end position="386"/>
    </location>
</feature>
<dbReference type="Pfam" id="PF15501">
    <property type="entry name" value="MDM1"/>
    <property type="match status" value="1"/>
</dbReference>
<keyword evidence="8" id="KW-0539">Nucleus</keyword>
<comment type="function">
    <text evidence="9">Microtubule-binding protein that negatively regulates centriole duplication. Binds to and stabilizes microtubules.</text>
</comment>
<dbReference type="GO" id="GO:0005634">
    <property type="term" value="C:nucleus"/>
    <property type="evidence" value="ECO:0007669"/>
    <property type="project" value="UniProtKB-SubCell"/>
</dbReference>
<accession>A0A9Y4ND23</accession>
<dbReference type="GO" id="GO:0005874">
    <property type="term" value="C:microtubule"/>
    <property type="evidence" value="ECO:0007669"/>
    <property type="project" value="UniProtKB-KW"/>
</dbReference>
<feature type="compositionally biased region" description="Low complexity" evidence="10">
    <location>
        <begin position="137"/>
        <end position="151"/>
    </location>
</feature>
<evidence type="ECO:0000256" key="2">
    <source>
        <dbReference type="ARBA" id="ARBA00004123"/>
    </source>
</evidence>
<dbReference type="Proteomes" id="UP000694891">
    <property type="component" value="Unplaced"/>
</dbReference>
<evidence type="ECO:0000256" key="6">
    <source>
        <dbReference type="ARBA" id="ARBA00022701"/>
    </source>
</evidence>
<evidence type="ECO:0000256" key="5">
    <source>
        <dbReference type="ARBA" id="ARBA00022490"/>
    </source>
</evidence>
<feature type="region of interest" description="Disordered" evidence="10">
    <location>
        <begin position="359"/>
        <end position="567"/>
    </location>
</feature>
<feature type="compositionally biased region" description="Polar residues" evidence="10">
    <location>
        <begin position="298"/>
        <end position="309"/>
    </location>
</feature>
<evidence type="ECO:0000256" key="9">
    <source>
        <dbReference type="ARBA" id="ARBA00045771"/>
    </source>
</evidence>
<keyword evidence="7" id="KW-0206">Cytoskeleton</keyword>
<feature type="compositionally biased region" description="Basic and acidic residues" evidence="10">
    <location>
        <begin position="319"/>
        <end position="328"/>
    </location>
</feature>
<feature type="compositionally biased region" description="Basic and acidic residues" evidence="10">
    <location>
        <begin position="160"/>
        <end position="183"/>
    </location>
</feature>
<evidence type="ECO:0000256" key="1">
    <source>
        <dbReference type="ARBA" id="ARBA00004114"/>
    </source>
</evidence>
<sequence>MTVRFKCQSEYQKSYGAPRSRSVSPRRWTPLAGLRSDHMGLTREPRLQRRRKLGPLGPARSCSSLFCPADVKNSEPATRAHTASRSRSADTKKTNHKPSTPPEPPARPRPAADPRPPEPPEPRPAAEPTAERKSGKPRPSQSDSQSQPSQPLTAAAERQQQVDRVMRWRAGLRPEGHRSEYRRQFGWKKSTASPLLSAEQVLNSGGRSAPAFRRNPVPMETEYRRSFQGQAPPTGPRLREHLELQRSPLYRSHTTNRRREEPQKKLRPEQEAAQGEDAASAPKATPPPQVQRGHRTLTEFQSSFGSVCRNQEGGGATEGDAHQAKELRQQALTYRHRAWGTNFSRDHLSQLRSEHNILWEPTDATDSPSNAATADPDSRSTSHVEALDLASSSSKTPSVAGSGDKRHMSKKTQTNPRTPSGPPAERRAAWGEEEEEEENSDEEEGRLPTPMLRTRPVQRTHHDLTTPATGGAILVGKLKGADDLSPYKQRSISAVSRAETAVDLPVKPKEAWSEVNPASTSPSPDHKPSSSRLSKPIRTKQTPPSPVAPPPLVPPPQHCIQGTLRHPDFQHNGDLGLRFRELQCSGGGCGSDDDDRLSVMSWRSAASCSMASAVLERAQKRRESFWGKR</sequence>
<proteinExistence type="inferred from homology"/>
<evidence type="ECO:0000256" key="4">
    <source>
        <dbReference type="ARBA" id="ARBA00013508"/>
    </source>
</evidence>
<feature type="region of interest" description="Disordered" evidence="10">
    <location>
        <begin position="1"/>
        <end position="329"/>
    </location>
</feature>
<dbReference type="PANTHER" id="PTHR32078:SF1">
    <property type="entry name" value="NUCLEAR PROTEIN MDM1"/>
    <property type="match status" value="1"/>
</dbReference>
<evidence type="ECO:0000256" key="8">
    <source>
        <dbReference type="ARBA" id="ARBA00023242"/>
    </source>
</evidence>
<feature type="compositionally biased region" description="Pro residues" evidence="10">
    <location>
        <begin position="99"/>
        <end position="109"/>
    </location>
</feature>
<gene>
    <name evidence="12" type="primary">mdm1</name>
</gene>
<feature type="compositionally biased region" description="Polar residues" evidence="10">
    <location>
        <begin position="390"/>
        <end position="399"/>
    </location>
</feature>
<keyword evidence="5" id="KW-0963">Cytoplasm</keyword>
<evidence type="ECO:0000256" key="3">
    <source>
        <dbReference type="ARBA" id="ARBA00010494"/>
    </source>
</evidence>
<keyword evidence="11" id="KW-1185">Reference proteome</keyword>
<dbReference type="GO" id="GO:0008017">
    <property type="term" value="F:microtubule binding"/>
    <property type="evidence" value="ECO:0007669"/>
    <property type="project" value="InterPro"/>
</dbReference>
<evidence type="ECO:0000256" key="10">
    <source>
        <dbReference type="SAM" id="MobiDB-lite"/>
    </source>
</evidence>
<dbReference type="PANTHER" id="PTHR32078">
    <property type="entry name" value="NUCLEAR PROTEIN MDM1"/>
    <property type="match status" value="1"/>
</dbReference>
<feature type="compositionally biased region" description="Acidic residues" evidence="10">
    <location>
        <begin position="431"/>
        <end position="444"/>
    </location>
</feature>
<organism evidence="11 12">
    <name type="scientific">Stegastes partitus</name>
    <name type="common">bicolor damselfish</name>
    <dbReference type="NCBI Taxonomy" id="144197"/>
    <lineage>
        <taxon>Eukaryota</taxon>
        <taxon>Metazoa</taxon>
        <taxon>Chordata</taxon>
        <taxon>Craniata</taxon>
        <taxon>Vertebrata</taxon>
        <taxon>Euteleostomi</taxon>
        <taxon>Actinopterygii</taxon>
        <taxon>Neopterygii</taxon>
        <taxon>Teleostei</taxon>
        <taxon>Neoteleostei</taxon>
        <taxon>Acanthomorphata</taxon>
        <taxon>Ovalentaria</taxon>
        <taxon>Pomacentridae</taxon>
        <taxon>Stegastes</taxon>
    </lineage>
</organism>
<protein>
    <recommendedName>
        <fullName evidence="4">Nuclear protein MDM1</fullName>
    </recommendedName>
</protein>
<feature type="compositionally biased region" description="Basic and acidic residues" evidence="10">
    <location>
        <begin position="35"/>
        <end position="47"/>
    </location>
</feature>
<dbReference type="AlphaFoldDB" id="A0A9Y4ND23"/>
<evidence type="ECO:0000313" key="12">
    <source>
        <dbReference type="RefSeq" id="XP_008294675.1"/>
    </source>
</evidence>
<feature type="compositionally biased region" description="Basic and acidic residues" evidence="10">
    <location>
        <begin position="257"/>
        <end position="270"/>
    </location>
</feature>
<dbReference type="CTD" id="56890"/>
<feature type="compositionally biased region" description="Polar residues" evidence="10">
    <location>
        <begin position="190"/>
        <end position="206"/>
    </location>
</feature>
<reference evidence="12" key="1">
    <citation type="submission" date="2025-08" db="UniProtKB">
        <authorList>
            <consortium name="RefSeq"/>
        </authorList>
    </citation>
    <scope>IDENTIFICATION</scope>
</reference>
<dbReference type="RefSeq" id="XP_008294675.1">
    <property type="nucleotide sequence ID" value="XM_008296453.1"/>
</dbReference>
<dbReference type="GO" id="GO:0046600">
    <property type="term" value="P:negative regulation of centriole replication"/>
    <property type="evidence" value="ECO:0007669"/>
    <property type="project" value="InterPro"/>
</dbReference>
<evidence type="ECO:0000256" key="7">
    <source>
        <dbReference type="ARBA" id="ARBA00023212"/>
    </source>
</evidence>
<dbReference type="GO" id="GO:0005814">
    <property type="term" value="C:centriole"/>
    <property type="evidence" value="ECO:0007669"/>
    <property type="project" value="UniProtKB-SubCell"/>
</dbReference>
<comment type="subcellular location">
    <subcellularLocation>
        <location evidence="1">Cytoplasm</location>
        <location evidence="1">Cytoskeleton</location>
        <location evidence="1">Microtubule organizing center</location>
        <location evidence="1">Centrosome</location>
        <location evidence="1">Centriole</location>
    </subcellularLocation>
    <subcellularLocation>
        <location evidence="2">Nucleus</location>
    </subcellularLocation>
</comment>
<name>A0A9Y4ND23_9TELE</name>